<reference evidence="6 7" key="1">
    <citation type="journal article" date="2016" name="Mol. Biol. Evol.">
        <title>Comparative Genomics of Early-Diverging Mushroom-Forming Fungi Provides Insights into the Origins of Lignocellulose Decay Capabilities.</title>
        <authorList>
            <person name="Nagy L.G."/>
            <person name="Riley R."/>
            <person name="Tritt A."/>
            <person name="Adam C."/>
            <person name="Daum C."/>
            <person name="Floudas D."/>
            <person name="Sun H."/>
            <person name="Yadav J.S."/>
            <person name="Pangilinan J."/>
            <person name="Larsson K.H."/>
            <person name="Matsuura K."/>
            <person name="Barry K."/>
            <person name="Labutti K."/>
            <person name="Kuo R."/>
            <person name="Ohm R.A."/>
            <person name="Bhattacharya S.S."/>
            <person name="Shirouzu T."/>
            <person name="Yoshinaga Y."/>
            <person name="Martin F.M."/>
            <person name="Grigoriev I.V."/>
            <person name="Hibbett D.S."/>
        </authorList>
    </citation>
    <scope>NUCLEOTIDE SEQUENCE [LARGE SCALE GENOMIC DNA]</scope>
    <source>
        <strain evidence="6 7">HHB12733</strain>
    </source>
</reference>
<dbReference type="SUPFAM" id="SSF54211">
    <property type="entry name" value="Ribosomal protein S5 domain 2-like"/>
    <property type="match status" value="1"/>
</dbReference>
<dbReference type="InParanoid" id="A0A165K7T2"/>
<evidence type="ECO:0000313" key="7">
    <source>
        <dbReference type="Proteomes" id="UP000076842"/>
    </source>
</evidence>
<feature type="region of interest" description="Disordered" evidence="3">
    <location>
        <begin position="377"/>
        <end position="421"/>
    </location>
</feature>
<dbReference type="SUPFAM" id="SSF55874">
    <property type="entry name" value="ATPase domain of HSP90 chaperone/DNA topoisomerase II/histidine kinase"/>
    <property type="match status" value="1"/>
</dbReference>
<dbReference type="Pfam" id="PF13589">
    <property type="entry name" value="HATPase_c_3"/>
    <property type="match status" value="1"/>
</dbReference>
<dbReference type="STRING" id="1353952.A0A165K7T2"/>
<dbReference type="InterPro" id="IPR038973">
    <property type="entry name" value="MutL/Mlh/Pms-like"/>
</dbReference>
<dbReference type="PANTHER" id="PTHR10073:SF47">
    <property type="entry name" value="DNA MISMATCH REPAIR PROTEIN MLH3"/>
    <property type="match status" value="1"/>
</dbReference>
<name>A0A165K7T2_9BASI</name>
<dbReference type="Gene3D" id="3.30.1540.20">
    <property type="entry name" value="MutL, C-terminal domain, dimerisation subdomain"/>
    <property type="match status" value="1"/>
</dbReference>
<dbReference type="InterPro" id="IPR036890">
    <property type="entry name" value="HATPase_C_sf"/>
</dbReference>
<dbReference type="Gene3D" id="3.30.230.10">
    <property type="match status" value="1"/>
</dbReference>
<feature type="non-terminal residue" evidence="6">
    <location>
        <position position="773"/>
    </location>
</feature>
<dbReference type="GO" id="GO:0006298">
    <property type="term" value="P:mismatch repair"/>
    <property type="evidence" value="ECO:0007669"/>
    <property type="project" value="InterPro"/>
</dbReference>
<dbReference type="InterPro" id="IPR013507">
    <property type="entry name" value="DNA_mismatch_S5_2-like"/>
</dbReference>
<dbReference type="InterPro" id="IPR014721">
    <property type="entry name" value="Ribsml_uS5_D2-typ_fold_subgr"/>
</dbReference>
<evidence type="ECO:0008006" key="8">
    <source>
        <dbReference type="Google" id="ProtNLM"/>
    </source>
</evidence>
<feature type="domain" description="MutL C-terminal dimerisation" evidence="4">
    <location>
        <begin position="571"/>
        <end position="729"/>
    </location>
</feature>
<keyword evidence="2" id="KW-0227">DNA damage</keyword>
<dbReference type="AlphaFoldDB" id="A0A165K7T2"/>
<feature type="compositionally biased region" description="Basic and acidic residues" evidence="3">
    <location>
        <begin position="385"/>
        <end position="400"/>
    </location>
</feature>
<dbReference type="OrthoDB" id="429932at2759"/>
<evidence type="ECO:0000256" key="3">
    <source>
        <dbReference type="SAM" id="MobiDB-lite"/>
    </source>
</evidence>
<evidence type="ECO:0000259" key="5">
    <source>
        <dbReference type="SMART" id="SM01340"/>
    </source>
</evidence>
<dbReference type="GO" id="GO:0061982">
    <property type="term" value="P:meiosis I cell cycle process"/>
    <property type="evidence" value="ECO:0007669"/>
    <property type="project" value="UniProtKB-ARBA"/>
</dbReference>
<sequence length="773" mass="85317">MRRPIIELLPEETRSTLRSTQILTSLPQLVSELVQNSLDAGARQVDIGIDPEAWACWVRDDGCGIPREGLNLLVQGKEKGRYGTSKTYGTSSLHAASTFGFRGEALASAIDLASVEISSRTAEIAESWSIVVRGGNKLYAGQSLRWRRERPGTIVNIKDAFYNLPVRRLSHPTPTATLQRVKRNIENMALMFPHVGFTLENSTAERDHGGTKTRLLTIVKVYNPHLPLYIRRHVAGRISCADRTADVNYHPVTSCDLHSVIDAKFAATSFGRKALDETSRGSPMKSDRNPVYVLSIGVPSESLDVTLGPAKTEAYFEDTETVVSFLGQVVESFLTRNGYPPRTTRKPPLLHGVNTISPAPAKRRRLEESLAEARALVLPVGSEDNQDRAKGASTRTDSRPESTQSPPMAFPDSNIGADDCWTPWRDPTTGELYMIDKRSGNSLRQDRGAQRVKGEEEGSANGDLPAGTSLLVDRRWLRGIFQEMHEMNAPEWMSSIFKAWPNPTFDLLTAARPPLVGARRIQRFEDDLKMWEERGPSVKLLRRTFEASGAADVTDMSQGRLSKAGLARAVVLTQVDRKFIACKVPLNVPGEEDADDMLVLIDQHAADERIRVEGFLRDMCLRFLYHHDGFSAAIRQVEPPKPIAVTEQDVAFLHSTPQVAETLERWGFKVSAPLNMCAEATSDGDSAGAKVLIASIPDVVAVKLLLGDELREVVKSFLSKLQDEGMDGVPAIQTGGTNADPDHPTERGDVGWMKALRWCPTELVDLVNSRACR</sequence>
<dbReference type="SMART" id="SM01340">
    <property type="entry name" value="DNA_mis_repair"/>
    <property type="match status" value="1"/>
</dbReference>
<feature type="region of interest" description="Disordered" evidence="3">
    <location>
        <begin position="336"/>
        <end position="361"/>
    </location>
</feature>
<dbReference type="GO" id="GO:0030983">
    <property type="term" value="F:mismatched DNA binding"/>
    <property type="evidence" value="ECO:0007669"/>
    <property type="project" value="InterPro"/>
</dbReference>
<dbReference type="InterPro" id="IPR042120">
    <property type="entry name" value="MutL_C_dimsub"/>
</dbReference>
<dbReference type="InterPro" id="IPR014762">
    <property type="entry name" value="DNA_mismatch_repair_CS"/>
</dbReference>
<dbReference type="GO" id="GO:0140664">
    <property type="term" value="F:ATP-dependent DNA damage sensor activity"/>
    <property type="evidence" value="ECO:0007669"/>
    <property type="project" value="InterPro"/>
</dbReference>
<dbReference type="GO" id="GO:0005524">
    <property type="term" value="F:ATP binding"/>
    <property type="evidence" value="ECO:0007669"/>
    <property type="project" value="InterPro"/>
</dbReference>
<dbReference type="GO" id="GO:0032300">
    <property type="term" value="C:mismatch repair complex"/>
    <property type="evidence" value="ECO:0007669"/>
    <property type="project" value="InterPro"/>
</dbReference>
<evidence type="ECO:0000256" key="1">
    <source>
        <dbReference type="ARBA" id="ARBA00006082"/>
    </source>
</evidence>
<dbReference type="SMART" id="SM00853">
    <property type="entry name" value="MutL_C"/>
    <property type="match status" value="1"/>
</dbReference>
<dbReference type="EMBL" id="KV423914">
    <property type="protein sequence ID" value="KZT62792.1"/>
    <property type="molecule type" value="Genomic_DNA"/>
</dbReference>
<dbReference type="Gene3D" id="3.30.565.10">
    <property type="entry name" value="Histidine kinase-like ATPase, C-terminal domain"/>
    <property type="match status" value="1"/>
</dbReference>
<dbReference type="InterPro" id="IPR020568">
    <property type="entry name" value="Ribosomal_Su5_D2-typ_SF"/>
</dbReference>
<feature type="domain" description="DNA mismatch repair protein S5" evidence="5">
    <location>
        <begin position="218"/>
        <end position="335"/>
    </location>
</feature>
<protein>
    <recommendedName>
        <fullName evidence="8">MutL C-terminal dimerisation domain-containing protein</fullName>
    </recommendedName>
</protein>
<evidence type="ECO:0000259" key="4">
    <source>
        <dbReference type="SMART" id="SM00853"/>
    </source>
</evidence>
<dbReference type="Proteomes" id="UP000076842">
    <property type="component" value="Unassembled WGS sequence"/>
</dbReference>
<dbReference type="Pfam" id="PF01119">
    <property type="entry name" value="DNA_mis_repair"/>
    <property type="match status" value="1"/>
</dbReference>
<dbReference type="InterPro" id="IPR014790">
    <property type="entry name" value="MutL_C"/>
</dbReference>
<feature type="compositionally biased region" description="Basic and acidic residues" evidence="3">
    <location>
        <begin position="436"/>
        <end position="456"/>
    </location>
</feature>
<dbReference type="GO" id="GO:0016887">
    <property type="term" value="F:ATP hydrolysis activity"/>
    <property type="evidence" value="ECO:0007669"/>
    <property type="project" value="InterPro"/>
</dbReference>
<accession>A0A165K7T2</accession>
<dbReference type="PROSITE" id="PS00058">
    <property type="entry name" value="DNA_MISMATCH_REPAIR_1"/>
    <property type="match status" value="1"/>
</dbReference>
<evidence type="ECO:0000313" key="6">
    <source>
        <dbReference type="EMBL" id="KZT62792.1"/>
    </source>
</evidence>
<proteinExistence type="inferred from homology"/>
<comment type="similarity">
    <text evidence="1">Belongs to the DNA mismatch repair MutL/HexB family.</text>
</comment>
<keyword evidence="7" id="KW-1185">Reference proteome</keyword>
<organism evidence="6 7">
    <name type="scientific">Calocera cornea HHB12733</name>
    <dbReference type="NCBI Taxonomy" id="1353952"/>
    <lineage>
        <taxon>Eukaryota</taxon>
        <taxon>Fungi</taxon>
        <taxon>Dikarya</taxon>
        <taxon>Basidiomycota</taxon>
        <taxon>Agaricomycotina</taxon>
        <taxon>Dacrymycetes</taxon>
        <taxon>Dacrymycetales</taxon>
        <taxon>Dacrymycetaceae</taxon>
        <taxon>Calocera</taxon>
    </lineage>
</organism>
<dbReference type="PANTHER" id="PTHR10073">
    <property type="entry name" value="DNA MISMATCH REPAIR PROTEIN MLH, PMS, MUTL"/>
    <property type="match status" value="1"/>
</dbReference>
<feature type="region of interest" description="Disordered" evidence="3">
    <location>
        <begin position="436"/>
        <end position="465"/>
    </location>
</feature>
<gene>
    <name evidence="6" type="ORF">CALCODRAFT_445231</name>
</gene>
<evidence type="ECO:0000256" key="2">
    <source>
        <dbReference type="ARBA" id="ARBA00022763"/>
    </source>
</evidence>